<evidence type="ECO:0000313" key="3">
    <source>
        <dbReference type="Proteomes" id="UP000250222"/>
    </source>
</evidence>
<feature type="domain" description="DUF2087" evidence="1">
    <location>
        <begin position="97"/>
        <end position="166"/>
    </location>
</feature>
<evidence type="ECO:0000259" key="1">
    <source>
        <dbReference type="Pfam" id="PF09860"/>
    </source>
</evidence>
<sequence>MDEDDRPDWRPAVAALANPHVRRVFAQVVLGVETGLLGADLGRSRRRRALDTLLGAGLVREVDGRVVEEPDAFTRVLAGASRPRPTGPARFLDGRGRIDRYPADDGERRALLELVAEQVLGPEEVVTEKVLGERLSRFGPDTATLRRYLVEEELVERTRSGSQYARVR</sequence>
<evidence type="ECO:0000313" key="2">
    <source>
        <dbReference type="EMBL" id="SSA40711.1"/>
    </source>
</evidence>
<keyword evidence="3" id="KW-1185">Reference proteome</keyword>
<dbReference type="InterPro" id="IPR018656">
    <property type="entry name" value="DUF2087"/>
</dbReference>
<name>A0A2Y9A891_9MICO</name>
<dbReference type="EMBL" id="UETB01000004">
    <property type="protein sequence ID" value="SSA40711.1"/>
    <property type="molecule type" value="Genomic_DNA"/>
</dbReference>
<accession>A0A2Y9A891</accession>
<dbReference type="OrthoDB" id="529288at2"/>
<reference evidence="2 3" key="1">
    <citation type="submission" date="2016-10" db="EMBL/GenBank/DDBJ databases">
        <authorList>
            <person name="Cai Z."/>
        </authorList>
    </citation>
    <scope>NUCLEOTIDE SEQUENCE [LARGE SCALE GENOMIC DNA]</scope>
    <source>
        <strain evidence="2 3">CGMCC 1.10826</strain>
    </source>
</reference>
<dbReference type="RefSeq" id="WP_110852162.1">
    <property type="nucleotide sequence ID" value="NZ_QKLZ01000004.1"/>
</dbReference>
<gene>
    <name evidence="2" type="ORF">SAMN05216184_104267</name>
</gene>
<dbReference type="Proteomes" id="UP000250222">
    <property type="component" value="Unassembled WGS sequence"/>
</dbReference>
<dbReference type="Pfam" id="PF09860">
    <property type="entry name" value="DUF2087"/>
    <property type="match status" value="1"/>
</dbReference>
<protein>
    <recommendedName>
        <fullName evidence="1">DUF2087 domain-containing protein</fullName>
    </recommendedName>
</protein>
<organism evidence="2 3">
    <name type="scientific">Georgenia satyanarayanai</name>
    <dbReference type="NCBI Taxonomy" id="860221"/>
    <lineage>
        <taxon>Bacteria</taxon>
        <taxon>Bacillati</taxon>
        <taxon>Actinomycetota</taxon>
        <taxon>Actinomycetes</taxon>
        <taxon>Micrococcales</taxon>
        <taxon>Bogoriellaceae</taxon>
        <taxon>Georgenia</taxon>
    </lineage>
</organism>
<dbReference type="AlphaFoldDB" id="A0A2Y9A891"/>
<proteinExistence type="predicted"/>